<gene>
    <name evidence="1" type="primary">AlNc14C82G5321</name>
    <name evidence="1" type="ORF">ALNC14_060560</name>
</gene>
<organism evidence="1">
    <name type="scientific">Albugo laibachii Nc14</name>
    <dbReference type="NCBI Taxonomy" id="890382"/>
    <lineage>
        <taxon>Eukaryota</taxon>
        <taxon>Sar</taxon>
        <taxon>Stramenopiles</taxon>
        <taxon>Oomycota</taxon>
        <taxon>Peronosporomycetes</taxon>
        <taxon>Albuginales</taxon>
        <taxon>Albuginaceae</taxon>
        <taxon>Albugo</taxon>
    </lineage>
</organism>
<dbReference type="AlphaFoldDB" id="F0WFD1"/>
<evidence type="ECO:0000313" key="1">
    <source>
        <dbReference type="EMBL" id="CCA19913.1"/>
    </source>
</evidence>
<proteinExistence type="predicted"/>
<accession>F0WFD1</accession>
<dbReference type="EMBL" id="FR824127">
    <property type="protein sequence ID" value="CCA19913.1"/>
    <property type="molecule type" value="Genomic_DNA"/>
</dbReference>
<reference evidence="1" key="2">
    <citation type="submission" date="2011-02" db="EMBL/GenBank/DDBJ databases">
        <authorList>
            <person name="MacLean D."/>
        </authorList>
    </citation>
    <scope>NUCLEOTIDE SEQUENCE</scope>
</reference>
<protein>
    <submittedName>
        <fullName evidence="1">AlNc14C82G5321 protein</fullName>
    </submittedName>
</protein>
<reference evidence="1" key="1">
    <citation type="journal article" date="2011" name="PLoS Biol.">
        <title>Gene gain and loss during evolution of obligate parasitism in the white rust pathogen of Arabidopsis thaliana.</title>
        <authorList>
            <person name="Kemen E."/>
            <person name="Gardiner A."/>
            <person name="Schultz-Larsen T."/>
            <person name="Kemen A.C."/>
            <person name="Balmuth A.L."/>
            <person name="Robert-Seilaniantz A."/>
            <person name="Bailey K."/>
            <person name="Holub E."/>
            <person name="Studholme D.J."/>
            <person name="Maclean D."/>
            <person name="Jones J.D."/>
        </authorList>
    </citation>
    <scope>NUCLEOTIDE SEQUENCE</scope>
</reference>
<dbReference type="HOGENOM" id="CLU_2311398_0_0_1"/>
<name>F0WFD1_9STRA</name>
<sequence length="100" mass="10580">MTPTVMTSNFSTVVGEVGEVEEDGAVLADLDHGGLATPAVVLEAGHTHWDTGMHSEQVCMVVVVGSVSPGRLCTSANLIRTKENGSHENSQDDLLFRTND</sequence>